<dbReference type="SUPFAM" id="SSF56349">
    <property type="entry name" value="DNA breaking-rejoining enzymes"/>
    <property type="match status" value="1"/>
</dbReference>
<dbReference type="Pfam" id="PF22822">
    <property type="entry name" value="MrpR_N_CB"/>
    <property type="match status" value="1"/>
</dbReference>
<reference evidence="3" key="1">
    <citation type="submission" date="2023-07" db="EMBL/GenBank/DDBJ databases">
        <title>Sorghum-associated microbial communities from plants grown in Nebraska, USA.</title>
        <authorList>
            <person name="Schachtman D."/>
        </authorList>
    </citation>
    <scope>NUCLEOTIDE SEQUENCE</scope>
    <source>
        <strain evidence="3">BE80</strain>
    </source>
</reference>
<dbReference type="Proteomes" id="UP001254832">
    <property type="component" value="Unassembled WGS sequence"/>
</dbReference>
<dbReference type="InterPro" id="IPR011010">
    <property type="entry name" value="DNA_brk_join_enz"/>
</dbReference>
<dbReference type="RefSeq" id="WP_397339150.1">
    <property type="nucleotide sequence ID" value="NZ_JAVDTR010000009.1"/>
</dbReference>
<proteinExistence type="predicted"/>
<dbReference type="InterPro" id="IPR055008">
    <property type="entry name" value="MrpR_C_cat"/>
</dbReference>
<organism evidence="3 4">
    <name type="scientific">Paenibacillus amylolyticus</name>
    <dbReference type="NCBI Taxonomy" id="1451"/>
    <lineage>
        <taxon>Bacteria</taxon>
        <taxon>Bacillati</taxon>
        <taxon>Bacillota</taxon>
        <taxon>Bacilli</taxon>
        <taxon>Bacillales</taxon>
        <taxon>Paenibacillaceae</taxon>
        <taxon>Paenibacillus</taxon>
    </lineage>
</organism>
<evidence type="ECO:0000259" key="2">
    <source>
        <dbReference type="Pfam" id="PF22823"/>
    </source>
</evidence>
<gene>
    <name evidence="3" type="ORF">J2W91_003506</name>
</gene>
<dbReference type="EMBL" id="JAVDTR010000009">
    <property type="protein sequence ID" value="MDR6725020.1"/>
    <property type="molecule type" value="Genomic_DNA"/>
</dbReference>
<comment type="caution">
    <text evidence="3">The sequence shown here is derived from an EMBL/GenBank/DDBJ whole genome shotgun (WGS) entry which is preliminary data.</text>
</comment>
<feature type="domain" description="MrpR N-terminal core-binding" evidence="1">
    <location>
        <begin position="9"/>
        <end position="87"/>
    </location>
</feature>
<sequence>MNKIYDDSFYNSSVKERYLKNQSLAARISYGRVLKRASSIEAKLGRDLYDFNLGEIKQVLLLLKSTKMTTITATGIIIQNYIRWAIEQDLRTDNINPLDAVASREFYKQFLDTSEPTLFSHDDIMDWVDECINHQDKLAILGIFEGIYGRQYSELLTLKMDRVREVSSDTLSYEVELFNETSDGSKESRVMPISNKLYNIMRIANNEEVNFKNNGLEFEGMRNNKNYLTKTDYIVRGAADARTGVEGNVPAASALINRRIKKISELYQVPTLTPTNIKNSGMLYMAHELYKDSGKLGKDEYYAICERYNVGRTRDGGYVYARLKKDFLNMENLELVYGLE</sequence>
<feature type="domain" description="MrpR C-terminal catalytic" evidence="2">
    <location>
        <begin position="129"/>
        <end position="337"/>
    </location>
</feature>
<accession>A0AAP5H4D4</accession>
<dbReference type="InterPro" id="IPR055009">
    <property type="entry name" value="MrpR_N_CB"/>
</dbReference>
<evidence type="ECO:0000259" key="1">
    <source>
        <dbReference type="Pfam" id="PF22822"/>
    </source>
</evidence>
<evidence type="ECO:0000313" key="4">
    <source>
        <dbReference type="Proteomes" id="UP001254832"/>
    </source>
</evidence>
<protein>
    <submittedName>
        <fullName evidence="3">Uncharacterized protein</fullName>
    </submittedName>
</protein>
<dbReference type="Pfam" id="PF22823">
    <property type="entry name" value="MrpR_C_cat"/>
    <property type="match status" value="1"/>
</dbReference>
<dbReference type="GO" id="GO:0003677">
    <property type="term" value="F:DNA binding"/>
    <property type="evidence" value="ECO:0007669"/>
    <property type="project" value="InterPro"/>
</dbReference>
<dbReference type="AlphaFoldDB" id="A0AAP5H4D4"/>
<name>A0AAP5H4D4_PAEAM</name>
<evidence type="ECO:0000313" key="3">
    <source>
        <dbReference type="EMBL" id="MDR6725020.1"/>
    </source>
</evidence>